<evidence type="ECO:0000313" key="2">
    <source>
        <dbReference type="EMBL" id="CAG9761813.1"/>
    </source>
</evidence>
<evidence type="ECO:0000313" key="3">
    <source>
        <dbReference type="Proteomes" id="UP001152799"/>
    </source>
</evidence>
<dbReference type="EMBL" id="OU892286">
    <property type="protein sequence ID" value="CAG9761813.1"/>
    <property type="molecule type" value="Genomic_DNA"/>
</dbReference>
<organism evidence="2 3">
    <name type="scientific">Ceutorhynchus assimilis</name>
    <name type="common">cabbage seed weevil</name>
    <dbReference type="NCBI Taxonomy" id="467358"/>
    <lineage>
        <taxon>Eukaryota</taxon>
        <taxon>Metazoa</taxon>
        <taxon>Ecdysozoa</taxon>
        <taxon>Arthropoda</taxon>
        <taxon>Hexapoda</taxon>
        <taxon>Insecta</taxon>
        <taxon>Pterygota</taxon>
        <taxon>Neoptera</taxon>
        <taxon>Endopterygota</taxon>
        <taxon>Coleoptera</taxon>
        <taxon>Polyphaga</taxon>
        <taxon>Cucujiformia</taxon>
        <taxon>Curculionidae</taxon>
        <taxon>Ceutorhynchinae</taxon>
        <taxon>Ceutorhynchus</taxon>
    </lineage>
</organism>
<dbReference type="Proteomes" id="UP001152799">
    <property type="component" value="Chromosome 10"/>
</dbReference>
<proteinExistence type="predicted"/>
<evidence type="ECO:0000256" key="1">
    <source>
        <dbReference type="SAM" id="SignalP"/>
    </source>
</evidence>
<reference evidence="2" key="1">
    <citation type="submission" date="2022-01" db="EMBL/GenBank/DDBJ databases">
        <authorList>
            <person name="King R."/>
        </authorList>
    </citation>
    <scope>NUCLEOTIDE SEQUENCE</scope>
</reference>
<gene>
    <name evidence="2" type="ORF">CEUTPL_LOCUS2506</name>
</gene>
<feature type="signal peptide" evidence="1">
    <location>
        <begin position="1"/>
        <end position="18"/>
    </location>
</feature>
<protein>
    <submittedName>
        <fullName evidence="2">Uncharacterized protein</fullName>
    </submittedName>
</protein>
<keyword evidence="1" id="KW-0732">Signal</keyword>
<keyword evidence="3" id="KW-1185">Reference proteome</keyword>
<name>A0A9N9MGT9_9CUCU</name>
<dbReference type="AlphaFoldDB" id="A0A9N9MGT9"/>
<feature type="chain" id="PRO_5040232287" evidence="1">
    <location>
        <begin position="19"/>
        <end position="110"/>
    </location>
</feature>
<dbReference type="OrthoDB" id="6340140at2759"/>
<sequence>MNVYCVMISFLLIFGVFGSVQQAFARSLLLPASFGNDAKAYFDNQEKLLDVRLQEDSSLDLLNNIEQLFVMVKTKTTRGKRYIQQRKYNLTPCFFKICNMGRKRVAHHNL</sequence>
<accession>A0A9N9MGT9</accession>